<evidence type="ECO:0000313" key="3">
    <source>
        <dbReference type="Proteomes" id="UP000027195"/>
    </source>
</evidence>
<name>A0A067MT13_BOTB1</name>
<organism evidence="2 3">
    <name type="scientific">Botryobasidium botryosum (strain FD-172 SS1)</name>
    <dbReference type="NCBI Taxonomy" id="930990"/>
    <lineage>
        <taxon>Eukaryota</taxon>
        <taxon>Fungi</taxon>
        <taxon>Dikarya</taxon>
        <taxon>Basidiomycota</taxon>
        <taxon>Agaricomycotina</taxon>
        <taxon>Agaricomycetes</taxon>
        <taxon>Cantharellales</taxon>
        <taxon>Botryobasidiaceae</taxon>
        <taxon>Botryobasidium</taxon>
    </lineage>
</organism>
<dbReference type="Proteomes" id="UP000027195">
    <property type="component" value="Unassembled WGS sequence"/>
</dbReference>
<evidence type="ECO:0000313" key="2">
    <source>
        <dbReference type="EMBL" id="KDQ18754.1"/>
    </source>
</evidence>
<dbReference type="InterPro" id="IPR054722">
    <property type="entry name" value="PolX-like_BBD"/>
</dbReference>
<sequence length="61" mass="6890">MTPHRHWFTSYTPLRKPICLADDNIIYSAGVGSVCFQPVVNGKPGRLLEFQNVLHVPLLKN</sequence>
<dbReference type="Pfam" id="PF22936">
    <property type="entry name" value="Pol_BBD"/>
    <property type="match status" value="1"/>
</dbReference>
<dbReference type="InParanoid" id="A0A067MT13"/>
<feature type="domain" description="Retrovirus-related Pol polyprotein from transposon TNT 1-94-like beta-barrel" evidence="1">
    <location>
        <begin position="1"/>
        <end position="60"/>
    </location>
</feature>
<feature type="non-terminal residue" evidence="2">
    <location>
        <position position="61"/>
    </location>
</feature>
<gene>
    <name evidence="2" type="ORF">BOTBODRAFT_75456</name>
</gene>
<proteinExistence type="predicted"/>
<dbReference type="AlphaFoldDB" id="A0A067MT13"/>
<protein>
    <recommendedName>
        <fullName evidence="1">Retrovirus-related Pol polyprotein from transposon TNT 1-94-like beta-barrel domain-containing protein</fullName>
    </recommendedName>
</protein>
<keyword evidence="3" id="KW-1185">Reference proteome</keyword>
<evidence type="ECO:0000259" key="1">
    <source>
        <dbReference type="Pfam" id="PF22936"/>
    </source>
</evidence>
<reference evidence="3" key="1">
    <citation type="journal article" date="2014" name="Proc. Natl. Acad. Sci. U.S.A.">
        <title>Extensive sampling of basidiomycete genomes demonstrates inadequacy of the white-rot/brown-rot paradigm for wood decay fungi.</title>
        <authorList>
            <person name="Riley R."/>
            <person name="Salamov A.A."/>
            <person name="Brown D.W."/>
            <person name="Nagy L.G."/>
            <person name="Floudas D."/>
            <person name="Held B.W."/>
            <person name="Levasseur A."/>
            <person name="Lombard V."/>
            <person name="Morin E."/>
            <person name="Otillar R."/>
            <person name="Lindquist E.A."/>
            <person name="Sun H."/>
            <person name="LaButti K.M."/>
            <person name="Schmutz J."/>
            <person name="Jabbour D."/>
            <person name="Luo H."/>
            <person name="Baker S.E."/>
            <person name="Pisabarro A.G."/>
            <person name="Walton J.D."/>
            <person name="Blanchette R.A."/>
            <person name="Henrissat B."/>
            <person name="Martin F."/>
            <person name="Cullen D."/>
            <person name="Hibbett D.S."/>
            <person name="Grigoriev I.V."/>
        </authorList>
    </citation>
    <scope>NUCLEOTIDE SEQUENCE [LARGE SCALE GENOMIC DNA]</scope>
    <source>
        <strain evidence="3">FD-172 SS1</strain>
    </source>
</reference>
<dbReference type="STRING" id="930990.A0A067MT13"/>
<dbReference type="OrthoDB" id="3246330at2759"/>
<accession>A0A067MT13</accession>
<dbReference type="EMBL" id="KL198020">
    <property type="protein sequence ID" value="KDQ18754.1"/>
    <property type="molecule type" value="Genomic_DNA"/>
</dbReference>
<dbReference type="HOGENOM" id="CLU_209447_0_0_1"/>